<dbReference type="Bgee" id="ENSGGOG00000041093">
    <property type="expression patterns" value="Expressed in prefrontal cortex and 5 other cell types or tissues"/>
</dbReference>
<dbReference type="EMBL" id="CABD030061112">
    <property type="status" value="NOT_ANNOTATED_CDS"/>
    <property type="molecule type" value="Genomic_DNA"/>
</dbReference>
<reference evidence="3" key="1">
    <citation type="submission" date="2011-05" db="EMBL/GenBank/DDBJ databases">
        <title>Insights into the evolution of the great apes provided by the gorilla genome.</title>
        <authorList>
            <person name="Scally A."/>
        </authorList>
    </citation>
    <scope>NUCLEOTIDE SEQUENCE [LARGE SCALE GENOMIC DNA]</scope>
</reference>
<evidence type="ECO:0000313" key="3">
    <source>
        <dbReference type="Proteomes" id="UP000001519"/>
    </source>
</evidence>
<dbReference type="GeneTree" id="ENSGT01000000215309"/>
<accession>A0A2I2ZM51</accession>
<dbReference type="OMA" id="TLCRIQV"/>
<dbReference type="InParanoid" id="A0A2I2ZM51"/>
<name>A0A2I2ZM51_GORGO</name>
<protein>
    <submittedName>
        <fullName evidence="2">Uncharacterized protein</fullName>
    </submittedName>
</protein>
<reference evidence="2 3" key="2">
    <citation type="journal article" date="2012" name="Nature">
        <title>Insights into hominid evolution from the gorilla genome sequence.</title>
        <authorList>
            <person name="Scally A."/>
            <person name="Dutheil J.Y."/>
            <person name="Hillier L.W."/>
            <person name="Jordan G.E."/>
            <person name="Goodhead I."/>
            <person name="Herrero J."/>
            <person name="Hobolth A."/>
            <person name="Lappalainen T."/>
            <person name="Mailund T."/>
            <person name="Marques-Bonet T."/>
            <person name="McCarthy S."/>
            <person name="Montgomery S.H."/>
            <person name="Schwalie P.C."/>
            <person name="Tang Y.A."/>
            <person name="Ward M.C."/>
            <person name="Xue Y."/>
            <person name="Yngvadottir B."/>
            <person name="Alkan C."/>
            <person name="Andersen L.N."/>
            <person name="Ayub Q."/>
            <person name="Ball E.V."/>
            <person name="Beal K."/>
            <person name="Bradley B.J."/>
            <person name="Chen Y."/>
            <person name="Clee C.M."/>
            <person name="Fitzgerald S."/>
            <person name="Graves T.A."/>
            <person name="Gu Y."/>
            <person name="Heath P."/>
            <person name="Heger A."/>
            <person name="Karakoc E."/>
            <person name="Kolb-Kokocinski A."/>
            <person name="Laird G.K."/>
            <person name="Lunter G."/>
            <person name="Meader S."/>
            <person name="Mort M."/>
            <person name="Mullikin J.C."/>
            <person name="Munch K."/>
            <person name="O'Connor T.D."/>
            <person name="Phillips A.D."/>
            <person name="Prado-Martinez J."/>
            <person name="Rogers A.S."/>
            <person name="Sajjadian S."/>
            <person name="Schmidt D."/>
            <person name="Shaw K."/>
            <person name="Simpson J.T."/>
            <person name="Stenson P.D."/>
            <person name="Turner D.J."/>
            <person name="Vigilant L."/>
            <person name="Vilella A.J."/>
            <person name="Whitener W."/>
            <person name="Zhu B."/>
            <person name="Cooper D.N."/>
            <person name="de Jong P."/>
            <person name="Dermitzakis E.T."/>
            <person name="Eichler E.E."/>
            <person name="Flicek P."/>
            <person name="Goldman N."/>
            <person name="Mundy N.I."/>
            <person name="Ning Z."/>
            <person name="Odom D.T."/>
            <person name="Ponting C.P."/>
            <person name="Quail M.A."/>
            <person name="Ryder O.A."/>
            <person name="Searle S.M."/>
            <person name="Warren W.C."/>
            <person name="Wilson R.K."/>
            <person name="Schierup M.H."/>
            <person name="Rogers J."/>
            <person name="Tyler-Smith C."/>
            <person name="Durbin R."/>
        </authorList>
    </citation>
    <scope>NUCLEOTIDE SEQUENCE [LARGE SCALE GENOMIC DNA]</scope>
</reference>
<evidence type="ECO:0000313" key="2">
    <source>
        <dbReference type="Ensembl" id="ENSGGOP00000048292.1"/>
    </source>
</evidence>
<dbReference type="Proteomes" id="UP000001519">
    <property type="component" value="Chromosome 8"/>
</dbReference>
<keyword evidence="3" id="KW-1185">Reference proteome</keyword>
<proteinExistence type="predicted"/>
<keyword evidence="1" id="KW-1133">Transmembrane helix</keyword>
<dbReference type="Ensembl" id="ENSGGOT00000050172.1">
    <property type="protein sequence ID" value="ENSGGOP00000048292.1"/>
    <property type="gene ID" value="ENSGGOG00000041093.1"/>
</dbReference>
<evidence type="ECO:0000256" key="1">
    <source>
        <dbReference type="SAM" id="Phobius"/>
    </source>
</evidence>
<feature type="transmembrane region" description="Helical" evidence="1">
    <location>
        <begin position="12"/>
        <end position="29"/>
    </location>
</feature>
<keyword evidence="1" id="KW-0812">Transmembrane</keyword>
<dbReference type="AlphaFoldDB" id="A0A2I2ZM51"/>
<sequence length="61" mass="7027">MNAHPSDVLKHPLHPFFIIFLVLLFKMNLKVNPSHSFPTVCRVQVLKPSVSFPMLFVKPQL</sequence>
<organism evidence="2 3">
    <name type="scientific">Gorilla gorilla gorilla</name>
    <name type="common">Western lowland gorilla</name>
    <dbReference type="NCBI Taxonomy" id="9595"/>
    <lineage>
        <taxon>Eukaryota</taxon>
        <taxon>Metazoa</taxon>
        <taxon>Chordata</taxon>
        <taxon>Craniata</taxon>
        <taxon>Vertebrata</taxon>
        <taxon>Euteleostomi</taxon>
        <taxon>Mammalia</taxon>
        <taxon>Eutheria</taxon>
        <taxon>Euarchontoglires</taxon>
        <taxon>Primates</taxon>
        <taxon>Haplorrhini</taxon>
        <taxon>Catarrhini</taxon>
        <taxon>Hominidae</taxon>
        <taxon>Gorilla</taxon>
    </lineage>
</organism>
<keyword evidence="1" id="KW-0472">Membrane</keyword>
<reference evidence="2" key="4">
    <citation type="submission" date="2025-09" db="UniProtKB">
        <authorList>
            <consortium name="Ensembl"/>
        </authorList>
    </citation>
    <scope>IDENTIFICATION</scope>
</reference>
<reference evidence="2" key="3">
    <citation type="submission" date="2025-08" db="UniProtKB">
        <authorList>
            <consortium name="Ensembl"/>
        </authorList>
    </citation>
    <scope>IDENTIFICATION</scope>
</reference>